<evidence type="ECO:0000256" key="4">
    <source>
        <dbReference type="ARBA" id="ARBA00023136"/>
    </source>
</evidence>
<organism evidence="7 8">
    <name type="scientific">Pseudophaeobacter arcticus</name>
    <dbReference type="NCBI Taxonomy" id="385492"/>
    <lineage>
        <taxon>Bacteria</taxon>
        <taxon>Pseudomonadati</taxon>
        <taxon>Pseudomonadota</taxon>
        <taxon>Alphaproteobacteria</taxon>
        <taxon>Rhodobacterales</taxon>
        <taxon>Paracoccaceae</taxon>
        <taxon>Pseudophaeobacter</taxon>
    </lineage>
</organism>
<feature type="transmembrane region" description="Helical" evidence="5">
    <location>
        <begin position="196"/>
        <end position="214"/>
    </location>
</feature>
<dbReference type="PANTHER" id="PTHR43021:SF2">
    <property type="entry name" value="CATION_H+ EXCHANGER DOMAIN-CONTAINING PROTEIN"/>
    <property type="match status" value="1"/>
</dbReference>
<dbReference type="Gene3D" id="1.20.1530.20">
    <property type="match status" value="1"/>
</dbReference>
<comment type="caution">
    <text evidence="7">The sequence shown here is derived from an EMBL/GenBank/DDBJ whole genome shotgun (WGS) entry which is preliminary data.</text>
</comment>
<accession>A0ABQ0AMI8</accession>
<name>A0ABQ0AMI8_9RHOB</name>
<feature type="transmembrane region" description="Helical" evidence="5">
    <location>
        <begin position="89"/>
        <end position="110"/>
    </location>
</feature>
<dbReference type="Pfam" id="PF00999">
    <property type="entry name" value="Na_H_Exchanger"/>
    <property type="match status" value="1"/>
</dbReference>
<comment type="subcellular location">
    <subcellularLocation>
        <location evidence="1">Membrane</location>
        <topology evidence="1">Multi-pass membrane protein</topology>
    </subcellularLocation>
</comment>
<dbReference type="InterPro" id="IPR006153">
    <property type="entry name" value="Cation/H_exchanger_TM"/>
</dbReference>
<protein>
    <submittedName>
        <fullName evidence="7">Cation:proton antiporter</fullName>
    </submittedName>
</protein>
<evidence type="ECO:0000313" key="8">
    <source>
        <dbReference type="Proteomes" id="UP001441944"/>
    </source>
</evidence>
<dbReference type="Proteomes" id="UP001441944">
    <property type="component" value="Unassembled WGS sequence"/>
</dbReference>
<evidence type="ECO:0000256" key="5">
    <source>
        <dbReference type="SAM" id="Phobius"/>
    </source>
</evidence>
<keyword evidence="8" id="KW-1185">Reference proteome</keyword>
<evidence type="ECO:0000256" key="1">
    <source>
        <dbReference type="ARBA" id="ARBA00004141"/>
    </source>
</evidence>
<gene>
    <name evidence="7" type="ORF">NBRC116598_25290</name>
</gene>
<reference evidence="7 8" key="1">
    <citation type="submission" date="2024-04" db="EMBL/GenBank/DDBJ databases">
        <title>Draft genome sequence of Pseudophaeobacter arcticus NBRC 116598.</title>
        <authorList>
            <person name="Miyakawa T."/>
            <person name="Kusuya Y."/>
            <person name="Miura T."/>
        </authorList>
    </citation>
    <scope>NUCLEOTIDE SEQUENCE [LARGE SCALE GENOMIC DNA]</scope>
    <source>
        <strain evidence="7 8">SU-CL00105</strain>
    </source>
</reference>
<dbReference type="PANTHER" id="PTHR43021">
    <property type="entry name" value="NA(+)/H(+) ANTIPORTER-RELATED"/>
    <property type="match status" value="1"/>
</dbReference>
<evidence type="ECO:0000313" key="7">
    <source>
        <dbReference type="EMBL" id="GAA6197085.1"/>
    </source>
</evidence>
<feature type="transmembrane region" description="Helical" evidence="5">
    <location>
        <begin position="58"/>
        <end position="77"/>
    </location>
</feature>
<dbReference type="RefSeq" id="WP_353400626.1">
    <property type="nucleotide sequence ID" value="NZ_BAABWU010000009.1"/>
</dbReference>
<feature type="transmembrane region" description="Helical" evidence="5">
    <location>
        <begin position="33"/>
        <end position="52"/>
    </location>
</feature>
<dbReference type="InterPro" id="IPR038770">
    <property type="entry name" value="Na+/solute_symporter_sf"/>
</dbReference>
<proteinExistence type="predicted"/>
<feature type="transmembrane region" description="Helical" evidence="5">
    <location>
        <begin position="363"/>
        <end position="384"/>
    </location>
</feature>
<feature type="transmembrane region" description="Helical" evidence="5">
    <location>
        <begin position="6"/>
        <end position="21"/>
    </location>
</feature>
<feature type="transmembrane region" description="Helical" evidence="5">
    <location>
        <begin position="276"/>
        <end position="306"/>
    </location>
</feature>
<feature type="transmembrane region" description="Helical" evidence="5">
    <location>
        <begin position="159"/>
        <end position="176"/>
    </location>
</feature>
<feature type="domain" description="Cation/H+ exchanger transmembrane" evidence="6">
    <location>
        <begin position="14"/>
        <end position="374"/>
    </location>
</feature>
<evidence type="ECO:0000259" key="6">
    <source>
        <dbReference type="Pfam" id="PF00999"/>
    </source>
</evidence>
<evidence type="ECO:0000256" key="2">
    <source>
        <dbReference type="ARBA" id="ARBA00022692"/>
    </source>
</evidence>
<keyword evidence="4 5" id="KW-0472">Membrane</keyword>
<evidence type="ECO:0000256" key="3">
    <source>
        <dbReference type="ARBA" id="ARBA00022989"/>
    </source>
</evidence>
<dbReference type="EMBL" id="BAABWU010000009">
    <property type="protein sequence ID" value="GAA6197085.1"/>
    <property type="molecule type" value="Genomic_DNA"/>
</dbReference>
<feature type="transmembrane region" description="Helical" evidence="5">
    <location>
        <begin position="226"/>
        <end position="256"/>
    </location>
</feature>
<sequence length="394" mass="40723">MQNLATPLIVMGILFFVGLAADRIGRKLRLPRVTLLLGFGLVVGQAGFDLLPDAITDLYQVVAIVALSAVAVLLGSSLSINNLRGHGRIVIIVSLCVVLVTQAVVTIGLWGFGLPLALAMVLGALATATDPAATYDVIDQSGQDNSFTKRLKGIVAIDDAWGLLAFSLTMLALRLFGDIGGAGEESPLTAAAYELGGSIALGVAIGWPGAFLIGRFSDGEPLRIEALGLIFLTAGLSLMLGLSYLIAGMTVGAVIVNHARHHSRAFDEVRSFEWPFLIVFFVLAGASLDASALILAGGAGFGYALFRILGRLLGGWVGGLAAQAPAQESRHYGAAMLPQAGVAIGMALAASEQLPAYGDLITALAIGTTAGFELIGPVVTAYVLSRQGKANKSN</sequence>
<keyword evidence="3 5" id="KW-1133">Transmembrane helix</keyword>
<keyword evidence="2 5" id="KW-0812">Transmembrane</keyword>